<proteinExistence type="predicted"/>
<sequence>MKVNYDDEFMLSHIGMDLLYIINNNEYVMQNIDNKKFKINKNKYDKLVKEGEEAFKNTWKD</sequence>
<reference evidence="1" key="1">
    <citation type="submission" date="2013-10" db="EMBL/GenBank/DDBJ databases">
        <title>Draft genome sequence of Clostridium botulinum type B strain Osaka05.</title>
        <authorList>
            <person name="Sakaguchi Y."/>
            <person name="Hosomi K."/>
            <person name="Uchiyama J."/>
            <person name="Ogura Y."/>
            <person name="Sakaguchi M."/>
            <person name="Kohda T."/>
            <person name="Mukamoto M."/>
            <person name="Misawa N."/>
            <person name="Matsuzaki S."/>
            <person name="Hayashi T."/>
            <person name="Kozaki S."/>
        </authorList>
    </citation>
    <scope>NUCLEOTIDE SEQUENCE</scope>
    <source>
        <strain evidence="1">Osaka05</strain>
    </source>
</reference>
<accession>A0A060N5G2</accession>
<dbReference type="AlphaFoldDB" id="A0A060N5G2"/>
<organism evidence="1">
    <name type="scientific">Clostridium botulinum B str. Osaka05</name>
    <dbReference type="NCBI Taxonomy" id="1407017"/>
    <lineage>
        <taxon>Bacteria</taxon>
        <taxon>Bacillati</taxon>
        <taxon>Bacillota</taxon>
        <taxon>Clostridia</taxon>
        <taxon>Eubacteriales</taxon>
        <taxon>Clostridiaceae</taxon>
        <taxon>Clostridium</taxon>
    </lineage>
</organism>
<dbReference type="Proteomes" id="UP000054164">
    <property type="component" value="Unassembled WGS sequence"/>
</dbReference>
<protein>
    <submittedName>
        <fullName evidence="1">Predicted CDS Pa_0_710</fullName>
    </submittedName>
</protein>
<dbReference type="EMBL" id="BA000058">
    <property type="protein sequence ID" value="BAO04785.1"/>
    <property type="molecule type" value="Genomic_DNA"/>
</dbReference>
<evidence type="ECO:0000313" key="1">
    <source>
        <dbReference type="EMBL" id="BAO04785.1"/>
    </source>
</evidence>
<dbReference type="RefSeq" id="WP_030031833.1">
    <property type="nucleotide sequence ID" value="NZ_BA000058.1"/>
</dbReference>
<gene>
    <name evidence="1" type="ORF">CBO05P1_066</name>
</gene>
<dbReference type="HOGENOM" id="CLU_2914238_0_0_9"/>
<name>A0A060N5G2_CLOBO</name>